<evidence type="ECO:0000313" key="5">
    <source>
        <dbReference type="EMBL" id="KRK12176.1"/>
    </source>
</evidence>
<dbReference type="Proteomes" id="UP000051984">
    <property type="component" value="Unassembled WGS sequence"/>
</dbReference>
<evidence type="ECO:0000256" key="3">
    <source>
        <dbReference type="ARBA" id="ARBA00022840"/>
    </source>
</evidence>
<comment type="caution">
    <text evidence="5">The sequence shown here is derived from an EMBL/GenBank/DDBJ whole genome shotgun (WGS) entry which is preliminary data.</text>
</comment>
<reference evidence="5 6" key="1">
    <citation type="journal article" date="2015" name="Genome Announc.">
        <title>Expanding the biotechnology potential of lactobacilli through comparative genomics of 213 strains and associated genera.</title>
        <authorList>
            <person name="Sun Z."/>
            <person name="Harris H.M."/>
            <person name="McCann A."/>
            <person name="Guo C."/>
            <person name="Argimon S."/>
            <person name="Zhang W."/>
            <person name="Yang X."/>
            <person name="Jeffery I.B."/>
            <person name="Cooney J.C."/>
            <person name="Kagawa T.F."/>
            <person name="Liu W."/>
            <person name="Song Y."/>
            <person name="Salvetti E."/>
            <person name="Wrobel A."/>
            <person name="Rasinkangas P."/>
            <person name="Parkhill J."/>
            <person name="Rea M.C."/>
            <person name="O'Sullivan O."/>
            <person name="Ritari J."/>
            <person name="Douillard F.P."/>
            <person name="Paul Ross R."/>
            <person name="Yang R."/>
            <person name="Briner A.E."/>
            <person name="Felis G.E."/>
            <person name="de Vos W.M."/>
            <person name="Barrangou R."/>
            <person name="Klaenhammer T.R."/>
            <person name="Caufield P.W."/>
            <person name="Cui Y."/>
            <person name="Zhang H."/>
            <person name="O'Toole P.W."/>
        </authorList>
    </citation>
    <scope>NUCLEOTIDE SEQUENCE [LARGE SCALE GENOMIC DNA]</scope>
    <source>
        <strain evidence="5 6">DSM 20178</strain>
    </source>
</reference>
<accession>A0A0R1ESJ2</accession>
<feature type="domain" description="ABC transporter" evidence="4">
    <location>
        <begin position="21"/>
        <end position="87"/>
    </location>
</feature>
<dbReference type="InterPro" id="IPR027417">
    <property type="entry name" value="P-loop_NTPase"/>
</dbReference>
<dbReference type="eggNOG" id="COG4152">
    <property type="taxonomic scope" value="Bacteria"/>
</dbReference>
<keyword evidence="1" id="KW-0813">Transport</keyword>
<evidence type="ECO:0000256" key="1">
    <source>
        <dbReference type="ARBA" id="ARBA00022448"/>
    </source>
</evidence>
<evidence type="ECO:0000313" key="6">
    <source>
        <dbReference type="Proteomes" id="UP000051984"/>
    </source>
</evidence>
<organism evidence="5 6">
    <name type="scientific">Lacticaseibacillus zeae DSM 20178 = KCTC 3804</name>
    <dbReference type="NCBI Taxonomy" id="1423816"/>
    <lineage>
        <taxon>Bacteria</taxon>
        <taxon>Bacillati</taxon>
        <taxon>Bacillota</taxon>
        <taxon>Bacilli</taxon>
        <taxon>Lactobacillales</taxon>
        <taxon>Lactobacillaceae</taxon>
        <taxon>Lacticaseibacillus</taxon>
    </lineage>
</organism>
<dbReference type="AlphaFoldDB" id="A0A0R1ESJ2"/>
<dbReference type="PANTHER" id="PTHR42939:SF1">
    <property type="entry name" value="ABC TRANSPORTER ATP-BINDING PROTEIN ALBC-RELATED"/>
    <property type="match status" value="1"/>
</dbReference>
<dbReference type="PATRIC" id="fig|1423816.3.peg.593"/>
<dbReference type="PANTHER" id="PTHR42939">
    <property type="entry name" value="ABC TRANSPORTER ATP-BINDING PROTEIN ALBC-RELATED"/>
    <property type="match status" value="1"/>
</dbReference>
<dbReference type="GO" id="GO:0005524">
    <property type="term" value="F:ATP binding"/>
    <property type="evidence" value="ECO:0007669"/>
    <property type="project" value="UniProtKB-KW"/>
</dbReference>
<evidence type="ECO:0000259" key="4">
    <source>
        <dbReference type="Pfam" id="PF00005"/>
    </source>
</evidence>
<dbReference type="Pfam" id="PF00005">
    <property type="entry name" value="ABC_tran"/>
    <property type="match status" value="1"/>
</dbReference>
<keyword evidence="3" id="KW-0067">ATP-binding</keyword>
<protein>
    <submittedName>
        <fullName evidence="5">ABC superfamily ATP binding cassette transporter, ABC protein</fullName>
    </submittedName>
</protein>
<gene>
    <name evidence="5" type="ORF">FD51_GL000589</name>
</gene>
<dbReference type="SUPFAM" id="SSF52540">
    <property type="entry name" value="P-loop containing nucleoside triphosphate hydrolases"/>
    <property type="match status" value="1"/>
</dbReference>
<dbReference type="Gene3D" id="3.40.50.300">
    <property type="entry name" value="P-loop containing nucleotide triphosphate hydrolases"/>
    <property type="match status" value="1"/>
</dbReference>
<dbReference type="InterPro" id="IPR003439">
    <property type="entry name" value="ABC_transporter-like_ATP-bd"/>
</dbReference>
<dbReference type="EMBL" id="AZCT01000010">
    <property type="protein sequence ID" value="KRK12176.1"/>
    <property type="molecule type" value="Genomic_DNA"/>
</dbReference>
<proteinExistence type="predicted"/>
<dbReference type="GO" id="GO:0016887">
    <property type="term" value="F:ATP hydrolysis activity"/>
    <property type="evidence" value="ECO:0007669"/>
    <property type="project" value="InterPro"/>
</dbReference>
<name>A0A0R1ESJ2_LACZE</name>
<keyword evidence="2" id="KW-0547">Nucleotide-binding</keyword>
<dbReference type="InterPro" id="IPR051782">
    <property type="entry name" value="ABC_Transporter_VariousFunc"/>
</dbReference>
<evidence type="ECO:0000256" key="2">
    <source>
        <dbReference type="ARBA" id="ARBA00022741"/>
    </source>
</evidence>
<sequence>MRAMLTVTNLTKHFGKTTAVRNVSLSVRPGEILGLIGQNGAGKTTTFRMLLNLLQPDSGTVTWQDRPLTQLNREMIGYLPEERGLYPK</sequence>